<keyword evidence="2" id="KW-1003">Cell membrane</keyword>
<feature type="transmembrane region" description="Helical" evidence="6">
    <location>
        <begin position="23"/>
        <end position="40"/>
    </location>
</feature>
<reference evidence="8" key="1">
    <citation type="submission" date="2016-11" db="EMBL/GenBank/DDBJ databases">
        <authorList>
            <person name="Varghese N."/>
            <person name="Submissions S."/>
        </authorList>
    </citation>
    <scope>NUCLEOTIDE SEQUENCE [LARGE SCALE GENOMIC DNA]</scope>
    <source>
        <strain evidence="8">DSM 6637</strain>
    </source>
</reference>
<dbReference type="InterPro" id="IPR001851">
    <property type="entry name" value="ABC_transp_permease"/>
</dbReference>
<evidence type="ECO:0000313" key="7">
    <source>
        <dbReference type="EMBL" id="SHL76959.1"/>
    </source>
</evidence>
<sequence length="349" mass="37422">MRTRTYKETYSQLSSLFPYADTWAWYGVLMAIVLALPWLVPTYIFAYVTLVLIAVIGAVGLNIVTGTAGLISLGQAGFLAIGAYTTGILTTSYGWGLASAMLASGVASAAASLLVGIPSLRLKGLYLAITTLAFSIIVVHLINDADSLTGGSSGLPVRRPDLFGVVPMRSQMAMYFLSLAVAVLVILATLNLLRCRVGRAWAALHDYDIAATLMGINLVRYKLLAFAVSAFIVGLAGSLMALNIRYLNTDSFGLILSIEAIAMIIVGGLGSVRGAVLGAILITLLPDLSRWVLGQFGSFTGSLASGSAAEIKGIIYALVIMFFLRMEPEGLNHQWKRIKRFWSEWPYSH</sequence>
<dbReference type="AlphaFoldDB" id="A0A1M7DCM4"/>
<keyword evidence="8" id="KW-1185">Reference proteome</keyword>
<dbReference type="RefSeq" id="WP_073060748.1">
    <property type="nucleotide sequence ID" value="NZ_FRCK01000001.1"/>
</dbReference>
<dbReference type="EMBL" id="FRCK01000001">
    <property type="protein sequence ID" value="SHL76959.1"/>
    <property type="molecule type" value="Genomic_DNA"/>
</dbReference>
<dbReference type="GO" id="GO:0015658">
    <property type="term" value="F:branched-chain amino acid transmembrane transporter activity"/>
    <property type="evidence" value="ECO:0007669"/>
    <property type="project" value="InterPro"/>
</dbReference>
<keyword evidence="4 6" id="KW-1133">Transmembrane helix</keyword>
<feature type="transmembrane region" description="Helical" evidence="6">
    <location>
        <begin position="93"/>
        <end position="117"/>
    </location>
</feature>
<evidence type="ECO:0000256" key="6">
    <source>
        <dbReference type="SAM" id="Phobius"/>
    </source>
</evidence>
<feature type="transmembrane region" description="Helical" evidence="6">
    <location>
        <begin position="124"/>
        <end position="142"/>
    </location>
</feature>
<organism evidence="7 8">
    <name type="scientific">Paracoccus solventivorans</name>
    <dbReference type="NCBI Taxonomy" id="53463"/>
    <lineage>
        <taxon>Bacteria</taxon>
        <taxon>Pseudomonadati</taxon>
        <taxon>Pseudomonadota</taxon>
        <taxon>Alphaproteobacteria</taxon>
        <taxon>Rhodobacterales</taxon>
        <taxon>Paracoccaceae</taxon>
        <taxon>Paracoccus</taxon>
    </lineage>
</organism>
<feature type="transmembrane region" description="Helical" evidence="6">
    <location>
        <begin position="302"/>
        <end position="324"/>
    </location>
</feature>
<dbReference type="CDD" id="cd06581">
    <property type="entry name" value="TM_PBP1_LivM_like"/>
    <property type="match status" value="1"/>
</dbReference>
<keyword evidence="3 6" id="KW-0812">Transmembrane</keyword>
<dbReference type="OrthoDB" id="9814461at2"/>
<name>A0A1M7DCM4_9RHOB</name>
<comment type="subcellular location">
    <subcellularLocation>
        <location evidence="1">Cell membrane</location>
        <topology evidence="1">Multi-pass membrane protein</topology>
    </subcellularLocation>
</comment>
<feature type="transmembrane region" description="Helical" evidence="6">
    <location>
        <begin position="172"/>
        <end position="193"/>
    </location>
</feature>
<dbReference type="Pfam" id="PF02653">
    <property type="entry name" value="BPD_transp_2"/>
    <property type="match status" value="1"/>
</dbReference>
<gene>
    <name evidence="7" type="ORF">SAMN05444389_101267</name>
</gene>
<dbReference type="Proteomes" id="UP000184444">
    <property type="component" value="Unassembled WGS sequence"/>
</dbReference>
<dbReference type="PANTHER" id="PTHR30482:SF10">
    <property type="entry name" value="HIGH-AFFINITY BRANCHED-CHAIN AMINO ACID TRANSPORT PROTEIN BRAE"/>
    <property type="match status" value="1"/>
</dbReference>
<evidence type="ECO:0000313" key="8">
    <source>
        <dbReference type="Proteomes" id="UP000184444"/>
    </source>
</evidence>
<evidence type="ECO:0000256" key="3">
    <source>
        <dbReference type="ARBA" id="ARBA00022692"/>
    </source>
</evidence>
<proteinExistence type="predicted"/>
<feature type="transmembrane region" description="Helical" evidence="6">
    <location>
        <begin position="254"/>
        <end position="282"/>
    </location>
</feature>
<dbReference type="GO" id="GO:0005886">
    <property type="term" value="C:plasma membrane"/>
    <property type="evidence" value="ECO:0007669"/>
    <property type="project" value="UniProtKB-SubCell"/>
</dbReference>
<protein>
    <submittedName>
        <fullName evidence="7">Amino acid/amide ABC transporter membrane protein 2, HAAT family</fullName>
    </submittedName>
</protein>
<keyword evidence="5 6" id="KW-0472">Membrane</keyword>
<dbReference type="STRING" id="53463.SAMN05444389_101267"/>
<feature type="transmembrane region" description="Helical" evidence="6">
    <location>
        <begin position="224"/>
        <end position="242"/>
    </location>
</feature>
<evidence type="ECO:0000256" key="5">
    <source>
        <dbReference type="ARBA" id="ARBA00023136"/>
    </source>
</evidence>
<accession>A0A1M7DCM4</accession>
<feature type="transmembrane region" description="Helical" evidence="6">
    <location>
        <begin position="47"/>
        <end position="73"/>
    </location>
</feature>
<evidence type="ECO:0000256" key="4">
    <source>
        <dbReference type="ARBA" id="ARBA00022989"/>
    </source>
</evidence>
<dbReference type="InterPro" id="IPR043428">
    <property type="entry name" value="LivM-like"/>
</dbReference>
<dbReference type="PANTHER" id="PTHR30482">
    <property type="entry name" value="HIGH-AFFINITY BRANCHED-CHAIN AMINO ACID TRANSPORT SYSTEM PERMEASE"/>
    <property type="match status" value="1"/>
</dbReference>
<evidence type="ECO:0000256" key="1">
    <source>
        <dbReference type="ARBA" id="ARBA00004651"/>
    </source>
</evidence>
<evidence type="ECO:0000256" key="2">
    <source>
        <dbReference type="ARBA" id="ARBA00022475"/>
    </source>
</evidence>